<organism evidence="1 2">
    <name type="scientific">Portunus trituberculatus</name>
    <name type="common">Swimming crab</name>
    <name type="synonym">Neptunus trituberculatus</name>
    <dbReference type="NCBI Taxonomy" id="210409"/>
    <lineage>
        <taxon>Eukaryota</taxon>
        <taxon>Metazoa</taxon>
        <taxon>Ecdysozoa</taxon>
        <taxon>Arthropoda</taxon>
        <taxon>Crustacea</taxon>
        <taxon>Multicrustacea</taxon>
        <taxon>Malacostraca</taxon>
        <taxon>Eumalacostraca</taxon>
        <taxon>Eucarida</taxon>
        <taxon>Decapoda</taxon>
        <taxon>Pleocyemata</taxon>
        <taxon>Brachyura</taxon>
        <taxon>Eubrachyura</taxon>
        <taxon>Portunoidea</taxon>
        <taxon>Portunidae</taxon>
        <taxon>Portuninae</taxon>
        <taxon>Portunus</taxon>
    </lineage>
</organism>
<accession>A0A5B7HWD8</accession>
<keyword evidence="2" id="KW-1185">Reference proteome</keyword>
<dbReference type="EMBL" id="VSRR010038145">
    <property type="protein sequence ID" value="MPC74056.1"/>
    <property type="molecule type" value="Genomic_DNA"/>
</dbReference>
<dbReference type="OrthoDB" id="6371827at2759"/>
<evidence type="ECO:0008006" key="3">
    <source>
        <dbReference type="Google" id="ProtNLM"/>
    </source>
</evidence>
<proteinExistence type="predicted"/>
<dbReference type="Proteomes" id="UP000324222">
    <property type="component" value="Unassembled WGS sequence"/>
</dbReference>
<protein>
    <recommendedName>
        <fullName evidence="3">Reverse transcriptase zinc-binding domain-containing protein</fullName>
    </recommendedName>
</protein>
<evidence type="ECO:0000313" key="1">
    <source>
        <dbReference type="EMBL" id="MPC74056.1"/>
    </source>
</evidence>
<comment type="caution">
    <text evidence="1">The sequence shown here is derived from an EMBL/GenBank/DDBJ whole genome shotgun (WGS) entry which is preliminary data.</text>
</comment>
<sequence length="174" mass="19850">MVADRAAAEAHTHPSPIDLATDQTDFLTDLKTACRRHWDTTLTDALQHTSLSHIRQDTRHHWWTYSSNQALDTAVTRLRIGHTHLNAHLHMLGMTNSPHCPWCPTQPDTPEHLLFHCPHHHSHRVALLHSLSAIHPHRPTLTDLLGGCTNTTQAFKTLNLTRTFLQKTNQLHRI</sequence>
<name>A0A5B7HWD8_PORTR</name>
<reference evidence="1 2" key="1">
    <citation type="submission" date="2019-05" db="EMBL/GenBank/DDBJ databases">
        <title>Another draft genome of Portunus trituberculatus and its Hox gene families provides insights of decapod evolution.</title>
        <authorList>
            <person name="Jeong J.-H."/>
            <person name="Song I."/>
            <person name="Kim S."/>
            <person name="Choi T."/>
            <person name="Kim D."/>
            <person name="Ryu S."/>
            <person name="Kim W."/>
        </authorList>
    </citation>
    <scope>NUCLEOTIDE SEQUENCE [LARGE SCALE GENOMIC DNA]</scope>
    <source>
        <tissue evidence="1">Muscle</tissue>
    </source>
</reference>
<evidence type="ECO:0000313" key="2">
    <source>
        <dbReference type="Proteomes" id="UP000324222"/>
    </source>
</evidence>
<dbReference type="AlphaFoldDB" id="A0A5B7HWD8"/>
<gene>
    <name evidence="1" type="ORF">E2C01_068401</name>
</gene>